<accession>A0A0M2GF34</accession>
<dbReference type="SUPFAM" id="SSF53850">
    <property type="entry name" value="Periplasmic binding protein-like II"/>
    <property type="match status" value="1"/>
</dbReference>
<keyword evidence="2" id="KW-1185">Reference proteome</keyword>
<comment type="caution">
    <text evidence="1">The sequence shown here is derived from an EMBL/GenBank/DDBJ whole genome shotgun (WGS) entry which is preliminary data.</text>
</comment>
<proteinExistence type="predicted"/>
<dbReference type="STRING" id="284040.UK15_27560"/>
<dbReference type="Proteomes" id="UP000034786">
    <property type="component" value="Unassembled WGS sequence"/>
</dbReference>
<name>A0A0M2GF34_9ACTN</name>
<sequence>MAAAGVGVCAAPAHLVRDAVGGGCVVLTPAPAWRRTLTVFSRLPPAGAAARFVDLLRTAWPRPRAPLPAYEDCPEDGSAVA</sequence>
<protein>
    <recommendedName>
        <fullName evidence="3">LysR substrate-binding domain-containing protein</fullName>
    </recommendedName>
</protein>
<evidence type="ECO:0000313" key="1">
    <source>
        <dbReference type="EMBL" id="KJK36312.1"/>
    </source>
</evidence>
<dbReference type="PATRIC" id="fig|284040.3.peg.3892"/>
<gene>
    <name evidence="1" type="ORF">UK15_27560</name>
</gene>
<organism evidence="1 2">
    <name type="scientific">Streptomyces variegatus</name>
    <dbReference type="NCBI Taxonomy" id="284040"/>
    <lineage>
        <taxon>Bacteria</taxon>
        <taxon>Bacillati</taxon>
        <taxon>Actinomycetota</taxon>
        <taxon>Actinomycetes</taxon>
        <taxon>Kitasatosporales</taxon>
        <taxon>Streptomycetaceae</taxon>
        <taxon>Streptomyces</taxon>
    </lineage>
</organism>
<evidence type="ECO:0008006" key="3">
    <source>
        <dbReference type="Google" id="ProtNLM"/>
    </source>
</evidence>
<dbReference type="EMBL" id="JYJH01000023">
    <property type="protein sequence ID" value="KJK36312.1"/>
    <property type="molecule type" value="Genomic_DNA"/>
</dbReference>
<evidence type="ECO:0000313" key="2">
    <source>
        <dbReference type="Proteomes" id="UP000034786"/>
    </source>
</evidence>
<dbReference type="RefSeq" id="WP_031133881.1">
    <property type="nucleotide sequence ID" value="NZ_JYJH01000023.1"/>
</dbReference>
<reference evidence="2" key="1">
    <citation type="submission" date="2015-02" db="EMBL/GenBank/DDBJ databases">
        <authorList>
            <person name="Ju K.-S."/>
            <person name="Doroghazi J.R."/>
            <person name="Metcalf W."/>
        </authorList>
    </citation>
    <scope>NUCLEOTIDE SEQUENCE [LARGE SCALE GENOMIC DNA]</scope>
    <source>
        <strain evidence="2">NRRL B-16380</strain>
    </source>
</reference>
<dbReference type="AlphaFoldDB" id="A0A0M2GF34"/>